<name>A0A410NTG1_BREDI</name>
<dbReference type="EMBL" id="CP066026">
    <property type="protein sequence ID" value="QQB89370.1"/>
    <property type="molecule type" value="Genomic_DNA"/>
</dbReference>
<gene>
    <name evidence="1" type="ORF">EQG53_02270</name>
    <name evidence="2" type="ORF">I6H83_02690</name>
</gene>
<evidence type="ECO:0000313" key="4">
    <source>
        <dbReference type="Proteomes" id="UP000596117"/>
    </source>
</evidence>
<evidence type="ECO:0000313" key="1">
    <source>
        <dbReference type="EMBL" id="QAT13274.1"/>
    </source>
</evidence>
<reference evidence="2 4" key="2">
    <citation type="submission" date="2020-12" db="EMBL/GenBank/DDBJ databases">
        <title>FDA dAtabase for Regulatory Grade micrObial Sequences (FDA-ARGOS): Supporting development and validation of Infectious Disease Dx tests.</title>
        <authorList>
            <person name="Kerrigan L."/>
            <person name="Long C."/>
            <person name="Tallon L."/>
            <person name="Sadzewicz L."/>
            <person name="Zhao X."/>
            <person name="Boylan J."/>
            <person name="Ott S."/>
            <person name="Bowen H."/>
            <person name="Vavikolanu K."/>
            <person name="Mehta A."/>
            <person name="Aluvathingal J."/>
            <person name="Nadendla S."/>
            <person name="Yan Y."/>
            <person name="Sichtig H."/>
        </authorList>
    </citation>
    <scope>NUCLEOTIDE SEQUENCE [LARGE SCALE GENOMIC DNA]</scope>
    <source>
        <strain evidence="2 4">FDAARGOS_1026</strain>
    </source>
</reference>
<accession>A0A410NTG1</accession>
<protein>
    <submittedName>
        <fullName evidence="1">Uncharacterized protein</fullName>
    </submittedName>
</protein>
<reference evidence="1 3" key="1">
    <citation type="submission" date="2019-01" db="EMBL/GenBank/DDBJ databases">
        <title>Brevundimonas diminuta Genome sequencing and assembly.</title>
        <authorList>
            <person name="Chen H."/>
        </authorList>
    </citation>
    <scope>NUCLEOTIDE SEQUENCE [LARGE SCALE GENOMIC DNA]</scope>
    <source>
        <strain evidence="1">ATCC</strain>
        <strain evidence="3">ATCC(B) 19146</strain>
    </source>
</reference>
<dbReference type="AlphaFoldDB" id="A0A410NTG1"/>
<dbReference type="Proteomes" id="UP000287388">
    <property type="component" value="Chromosome"/>
</dbReference>
<proteinExistence type="predicted"/>
<sequence>MTEQTEQQLLADIATAERQVAALRRDKLLAFREALITAEHQAAIAAAAALLPTLSGAGAVAGQTFINHAQGLPGLLDAEIARLTAAASPPVSAPNPTPPAA</sequence>
<dbReference type="KEGG" id="bdm:EQG53_02270"/>
<dbReference type="Proteomes" id="UP000596117">
    <property type="component" value="Chromosome"/>
</dbReference>
<dbReference type="EMBL" id="CP035093">
    <property type="protein sequence ID" value="QAT13274.1"/>
    <property type="molecule type" value="Genomic_DNA"/>
</dbReference>
<evidence type="ECO:0000313" key="2">
    <source>
        <dbReference type="EMBL" id="QQB89370.1"/>
    </source>
</evidence>
<evidence type="ECO:0000313" key="3">
    <source>
        <dbReference type="Proteomes" id="UP000287388"/>
    </source>
</evidence>
<keyword evidence="4" id="KW-1185">Reference proteome</keyword>
<dbReference type="RefSeq" id="WP_046652492.1">
    <property type="nucleotide sequence ID" value="NZ_BJNC01000017.1"/>
</dbReference>
<organism evidence="1 3">
    <name type="scientific">Brevundimonas diminuta</name>
    <name type="common">Pseudomonas diminuta</name>
    <dbReference type="NCBI Taxonomy" id="293"/>
    <lineage>
        <taxon>Bacteria</taxon>
        <taxon>Pseudomonadati</taxon>
        <taxon>Pseudomonadota</taxon>
        <taxon>Alphaproteobacteria</taxon>
        <taxon>Caulobacterales</taxon>
        <taxon>Caulobacteraceae</taxon>
        <taxon>Brevundimonas</taxon>
    </lineage>
</organism>